<dbReference type="OrthoDB" id="10068687at2759"/>
<sequence>HQPVHRSSLPIRYSEHPHRTLHAESHPIRSHPKPSEAIQSVLNGYKRMTFRKDDQRLPDTLSLMRHRKDKMAATDLSDQDKTMYWSACTISFFGALRIGEYTSPSPKSYTPHRTLSLSDVQLDKDLVRIRLPLSKIDQISHGYNIHLSATGRSVCAVRAAAKYPHYREVRGQESAPLFQLASGQFLTRQSIASTLKMPPRRPQLAPLFL</sequence>
<dbReference type="InterPro" id="IPR013762">
    <property type="entry name" value="Integrase-like_cat_sf"/>
</dbReference>
<proteinExistence type="predicted"/>
<dbReference type="STRING" id="947166.A0A1D1WC94"/>
<protein>
    <submittedName>
        <fullName evidence="3">Uncharacterized protein</fullName>
    </submittedName>
</protein>
<dbReference type="Proteomes" id="UP000186922">
    <property type="component" value="Unassembled WGS sequence"/>
</dbReference>
<accession>A0A1D1WC94</accession>
<dbReference type="SUPFAM" id="SSF56349">
    <property type="entry name" value="DNA breaking-rejoining enzymes"/>
    <property type="match status" value="1"/>
</dbReference>
<keyword evidence="1" id="KW-0233">DNA recombination</keyword>
<reference evidence="3 4" key="1">
    <citation type="journal article" date="2016" name="Nat. Commun.">
        <title>Extremotolerant tardigrade genome and improved radiotolerance of human cultured cells by tardigrade-unique protein.</title>
        <authorList>
            <person name="Hashimoto T."/>
            <person name="Horikawa D.D."/>
            <person name="Saito Y."/>
            <person name="Kuwahara H."/>
            <person name="Kozuka-Hata H."/>
            <person name="Shin-I T."/>
            <person name="Minakuchi Y."/>
            <person name="Ohishi K."/>
            <person name="Motoyama A."/>
            <person name="Aizu T."/>
            <person name="Enomoto A."/>
            <person name="Kondo K."/>
            <person name="Tanaka S."/>
            <person name="Hara Y."/>
            <person name="Koshikawa S."/>
            <person name="Sagara H."/>
            <person name="Miura T."/>
            <person name="Yokobori S."/>
            <person name="Miyagawa K."/>
            <person name="Suzuki Y."/>
            <person name="Kubo T."/>
            <person name="Oyama M."/>
            <person name="Kohara Y."/>
            <person name="Fujiyama A."/>
            <person name="Arakawa K."/>
            <person name="Katayama T."/>
            <person name="Toyoda A."/>
            <person name="Kunieda T."/>
        </authorList>
    </citation>
    <scope>NUCLEOTIDE SEQUENCE [LARGE SCALE GENOMIC DNA]</scope>
    <source>
        <strain evidence="3 4">YOKOZUNA-1</strain>
    </source>
</reference>
<feature type="compositionally biased region" description="Basic and acidic residues" evidence="2">
    <location>
        <begin position="13"/>
        <end position="27"/>
    </location>
</feature>
<gene>
    <name evidence="3" type="primary">RvY_19439-1</name>
    <name evidence="3" type="synonym">RvY_19439.1</name>
    <name evidence="3" type="ORF">RvY_19439</name>
</gene>
<organism evidence="3 4">
    <name type="scientific">Ramazzottius varieornatus</name>
    <name type="common">Water bear</name>
    <name type="synonym">Tardigrade</name>
    <dbReference type="NCBI Taxonomy" id="947166"/>
    <lineage>
        <taxon>Eukaryota</taxon>
        <taxon>Metazoa</taxon>
        <taxon>Ecdysozoa</taxon>
        <taxon>Tardigrada</taxon>
        <taxon>Eutardigrada</taxon>
        <taxon>Parachela</taxon>
        <taxon>Hypsibioidea</taxon>
        <taxon>Ramazzottiidae</taxon>
        <taxon>Ramazzottius</taxon>
    </lineage>
</organism>
<dbReference type="PANTHER" id="PTHR34605">
    <property type="entry name" value="PHAGE_INTEGRASE DOMAIN-CONTAINING PROTEIN"/>
    <property type="match status" value="1"/>
</dbReference>
<evidence type="ECO:0000313" key="4">
    <source>
        <dbReference type="Proteomes" id="UP000186922"/>
    </source>
</evidence>
<dbReference type="EMBL" id="BDGG01000078">
    <property type="protein sequence ID" value="GAV09959.1"/>
    <property type="molecule type" value="Genomic_DNA"/>
</dbReference>
<feature type="region of interest" description="Disordered" evidence="2">
    <location>
        <begin position="1"/>
        <end position="35"/>
    </location>
</feature>
<dbReference type="AlphaFoldDB" id="A0A1D1WC94"/>
<dbReference type="InterPro" id="IPR052925">
    <property type="entry name" value="Phage_Integrase-like_Recomb"/>
</dbReference>
<evidence type="ECO:0000313" key="3">
    <source>
        <dbReference type="EMBL" id="GAV09959.1"/>
    </source>
</evidence>
<evidence type="ECO:0000256" key="2">
    <source>
        <dbReference type="SAM" id="MobiDB-lite"/>
    </source>
</evidence>
<dbReference type="InterPro" id="IPR011010">
    <property type="entry name" value="DNA_brk_join_enz"/>
</dbReference>
<keyword evidence="4" id="KW-1185">Reference proteome</keyword>
<evidence type="ECO:0000256" key="1">
    <source>
        <dbReference type="ARBA" id="ARBA00023172"/>
    </source>
</evidence>
<dbReference type="Gene3D" id="1.10.443.10">
    <property type="entry name" value="Intergrase catalytic core"/>
    <property type="match status" value="1"/>
</dbReference>
<comment type="caution">
    <text evidence="3">The sequence shown here is derived from an EMBL/GenBank/DDBJ whole genome shotgun (WGS) entry which is preliminary data.</text>
</comment>
<dbReference type="GO" id="GO:0006310">
    <property type="term" value="P:DNA recombination"/>
    <property type="evidence" value="ECO:0007669"/>
    <property type="project" value="UniProtKB-KW"/>
</dbReference>
<feature type="non-terminal residue" evidence="3">
    <location>
        <position position="1"/>
    </location>
</feature>
<dbReference type="GO" id="GO:0003677">
    <property type="term" value="F:DNA binding"/>
    <property type="evidence" value="ECO:0007669"/>
    <property type="project" value="InterPro"/>
</dbReference>
<dbReference type="PANTHER" id="PTHR34605:SF3">
    <property type="entry name" value="P CELL-TYPE AGGLUTINATION PROTEIN MAP4-LIKE-RELATED"/>
    <property type="match status" value="1"/>
</dbReference>
<dbReference type="GO" id="GO:0015074">
    <property type="term" value="P:DNA integration"/>
    <property type="evidence" value="ECO:0007669"/>
    <property type="project" value="InterPro"/>
</dbReference>
<name>A0A1D1WC94_RAMVA</name>